<dbReference type="Gene3D" id="3.40.50.12780">
    <property type="entry name" value="N-terminal domain of ligase-like"/>
    <property type="match status" value="1"/>
</dbReference>
<sequence>MNGLSATGYRDTFARDHLPPADQWPTMEFTTPLLQYPDRLNAGAALIDVPTQQHGPDRPALRTPDGTVWTYGELRARANQIAHVLVEDLGLVPGNRVLLRSPNNPWTVAAWLGVLKAGGIVVTTMAALRATELTPVVAKTQPAIALVDHRFVDDVRAVQEASALNLTIVEYGGDAADDLTCRIEGRPTEFDAVDTAADDVALFGPTSGSTGVPKITAHFHRDILSIDNTFGRNTLCLEPDDLVACTAPFAFTFGLGMLVVFTLRAGACAFLTEAANPAQLADLVAEHGVTVLATAPTAYKQILRSGKTRQLGKLRAAVTAGEHMAQSTWEEIRDELGLKVIDGIGATEMLHIFISASGDDIRPGATGRPVPGYRATILDADGNEVDAGVEGRLAVIGPVGCRYLDDDRQRGYVVNGWNVTGDTFVRDEDGYFWYRARTDNMIVSSGYNIGGPEVEAALDTHPDVVEVAVVAEPDPERGSIVCAFVVLRDGIDGDAAKVKELQDHVKGLLAPYKYPRDVRFTPSLPRNTSNKVQHFKLREIVEGETRA</sequence>
<dbReference type="InterPro" id="IPR025110">
    <property type="entry name" value="AMP-bd_C"/>
</dbReference>
<dbReference type="Gene3D" id="3.30.300.30">
    <property type="match status" value="1"/>
</dbReference>
<reference evidence="4 5" key="1">
    <citation type="submission" date="2017-06" db="EMBL/GenBank/DDBJ databases">
        <title>Complete Genome Sequence of the Soil Carbazole-Degrading Bacterium Nocardioides aromaticivorans IC177.</title>
        <authorList>
            <person name="Vejarano F."/>
            <person name="Suzuki-Minakuchi C."/>
            <person name="Ohtsubo Y."/>
            <person name="Tsuda M."/>
            <person name="Okada K."/>
            <person name="Nojiri H."/>
        </authorList>
    </citation>
    <scope>NUCLEOTIDE SEQUENCE [LARGE SCALE GENOMIC DNA]</scope>
    <source>
        <strain evidence="4 5">IC177</strain>
    </source>
</reference>
<evidence type="ECO:0000313" key="4">
    <source>
        <dbReference type="EMBL" id="QSR24148.1"/>
    </source>
</evidence>
<proteinExistence type="predicted"/>
<keyword evidence="1 4" id="KW-0436">Ligase</keyword>
<name>A0ABX7PEA2_9ACTN</name>
<dbReference type="PROSITE" id="PS00455">
    <property type="entry name" value="AMP_BINDING"/>
    <property type="match status" value="1"/>
</dbReference>
<dbReference type="RefSeq" id="WP_207007987.1">
    <property type="nucleotide sequence ID" value="NZ_CP022295.1"/>
</dbReference>
<dbReference type="PANTHER" id="PTHR43352:SF1">
    <property type="entry name" value="ANTHRANILATE--COA LIGASE"/>
    <property type="match status" value="1"/>
</dbReference>
<dbReference type="InterPro" id="IPR045851">
    <property type="entry name" value="AMP-bd_C_sf"/>
</dbReference>
<gene>
    <name evidence="4" type="ORF">CFH99_00735</name>
</gene>
<evidence type="ECO:0000259" key="2">
    <source>
        <dbReference type="Pfam" id="PF00501"/>
    </source>
</evidence>
<accession>A0ABX7PEA2</accession>
<keyword evidence="5" id="KW-1185">Reference proteome</keyword>
<evidence type="ECO:0000259" key="3">
    <source>
        <dbReference type="Pfam" id="PF13193"/>
    </source>
</evidence>
<dbReference type="EMBL" id="CP022295">
    <property type="protein sequence ID" value="QSR24148.1"/>
    <property type="molecule type" value="Genomic_DNA"/>
</dbReference>
<dbReference type="InterPro" id="IPR042099">
    <property type="entry name" value="ANL_N_sf"/>
</dbReference>
<dbReference type="Pfam" id="PF13193">
    <property type="entry name" value="AMP-binding_C"/>
    <property type="match status" value="1"/>
</dbReference>
<protein>
    <submittedName>
        <fullName evidence="4">2-aminobenzoate-CoA ligase</fullName>
    </submittedName>
</protein>
<dbReference type="Proteomes" id="UP000662818">
    <property type="component" value="Chromosome"/>
</dbReference>
<dbReference type="SUPFAM" id="SSF56801">
    <property type="entry name" value="Acetyl-CoA synthetase-like"/>
    <property type="match status" value="1"/>
</dbReference>
<dbReference type="PANTHER" id="PTHR43352">
    <property type="entry name" value="ACETYL-COA SYNTHETASE"/>
    <property type="match status" value="1"/>
</dbReference>
<feature type="domain" description="AMP-dependent synthetase/ligase" evidence="2">
    <location>
        <begin position="53"/>
        <end position="398"/>
    </location>
</feature>
<organism evidence="4 5">
    <name type="scientific">Nocardioides aromaticivorans</name>
    <dbReference type="NCBI Taxonomy" id="200618"/>
    <lineage>
        <taxon>Bacteria</taxon>
        <taxon>Bacillati</taxon>
        <taxon>Actinomycetota</taxon>
        <taxon>Actinomycetes</taxon>
        <taxon>Propionibacteriales</taxon>
        <taxon>Nocardioidaceae</taxon>
        <taxon>Nocardioides</taxon>
    </lineage>
</organism>
<dbReference type="InterPro" id="IPR020845">
    <property type="entry name" value="AMP-binding_CS"/>
</dbReference>
<dbReference type="InterPro" id="IPR000873">
    <property type="entry name" value="AMP-dep_synth/lig_dom"/>
</dbReference>
<evidence type="ECO:0000313" key="5">
    <source>
        <dbReference type="Proteomes" id="UP000662818"/>
    </source>
</evidence>
<feature type="domain" description="AMP-binding enzyme C-terminal" evidence="3">
    <location>
        <begin position="453"/>
        <end position="531"/>
    </location>
</feature>
<evidence type="ECO:0000256" key="1">
    <source>
        <dbReference type="ARBA" id="ARBA00022598"/>
    </source>
</evidence>
<dbReference type="GO" id="GO:0016874">
    <property type="term" value="F:ligase activity"/>
    <property type="evidence" value="ECO:0007669"/>
    <property type="project" value="UniProtKB-KW"/>
</dbReference>
<dbReference type="Pfam" id="PF00501">
    <property type="entry name" value="AMP-binding"/>
    <property type="match status" value="1"/>
</dbReference>